<organism evidence="3 4">
    <name type="scientific">Teladorsagia circumcincta</name>
    <name type="common">Brown stomach worm</name>
    <name type="synonym">Ostertagia circumcincta</name>
    <dbReference type="NCBI Taxonomy" id="45464"/>
    <lineage>
        <taxon>Eukaryota</taxon>
        <taxon>Metazoa</taxon>
        <taxon>Ecdysozoa</taxon>
        <taxon>Nematoda</taxon>
        <taxon>Chromadorea</taxon>
        <taxon>Rhabditida</taxon>
        <taxon>Rhabditina</taxon>
        <taxon>Rhabditomorpha</taxon>
        <taxon>Strongyloidea</taxon>
        <taxon>Trichostrongylidae</taxon>
        <taxon>Teladorsagia</taxon>
    </lineage>
</organism>
<dbReference type="PANTHER" id="PTHR16777">
    <property type="entry name" value="PROTEIN ECT2"/>
    <property type="match status" value="1"/>
</dbReference>
<dbReference type="GO" id="GO:0007399">
    <property type="term" value="P:nervous system development"/>
    <property type="evidence" value="ECO:0007669"/>
    <property type="project" value="TreeGrafter"/>
</dbReference>
<dbReference type="OrthoDB" id="9997817at2759"/>
<protein>
    <submittedName>
        <fullName evidence="3">RhoGEF domain protein</fullName>
    </submittedName>
</protein>
<evidence type="ECO:0000313" key="3">
    <source>
        <dbReference type="EMBL" id="PIO72901.1"/>
    </source>
</evidence>
<evidence type="ECO:0000259" key="2">
    <source>
        <dbReference type="PROSITE" id="PS50172"/>
    </source>
</evidence>
<dbReference type="InterPro" id="IPR001357">
    <property type="entry name" value="BRCT_dom"/>
</dbReference>
<dbReference type="InterPro" id="IPR035899">
    <property type="entry name" value="DBL_dom_sf"/>
</dbReference>
<evidence type="ECO:0000313" key="4">
    <source>
        <dbReference type="Proteomes" id="UP000230423"/>
    </source>
</evidence>
<dbReference type="EMBL" id="KZ345570">
    <property type="protein sequence ID" value="PIO72901.1"/>
    <property type="molecule type" value="Genomic_DNA"/>
</dbReference>
<dbReference type="GO" id="GO:2000431">
    <property type="term" value="P:regulation of cytokinesis, actomyosin contractile ring assembly"/>
    <property type="evidence" value="ECO:0007669"/>
    <property type="project" value="InterPro"/>
</dbReference>
<dbReference type="Pfam" id="PF00621">
    <property type="entry name" value="RhoGEF"/>
    <property type="match status" value="1"/>
</dbReference>
<dbReference type="GO" id="GO:0005085">
    <property type="term" value="F:guanyl-nucleotide exchange factor activity"/>
    <property type="evidence" value="ECO:0007669"/>
    <property type="project" value="InterPro"/>
</dbReference>
<dbReference type="Proteomes" id="UP000230423">
    <property type="component" value="Unassembled WGS sequence"/>
</dbReference>
<feature type="domain" description="DH" evidence="1">
    <location>
        <begin position="293"/>
        <end position="448"/>
    </location>
</feature>
<dbReference type="Gene3D" id="1.20.900.10">
    <property type="entry name" value="Dbl homology (DH) domain"/>
    <property type="match status" value="1"/>
</dbReference>
<dbReference type="PANTHER" id="PTHR16777:SF2">
    <property type="entry name" value="PROTEIN ECT2"/>
    <property type="match status" value="1"/>
</dbReference>
<dbReference type="GO" id="GO:0005634">
    <property type="term" value="C:nucleus"/>
    <property type="evidence" value="ECO:0007669"/>
    <property type="project" value="InterPro"/>
</dbReference>
<dbReference type="Gene3D" id="3.40.50.10190">
    <property type="entry name" value="BRCT domain"/>
    <property type="match status" value="2"/>
</dbReference>
<accession>A0A2G9URK6</accession>
<dbReference type="PROSITE" id="PS50172">
    <property type="entry name" value="BRCT"/>
    <property type="match status" value="1"/>
</dbReference>
<dbReference type="SUPFAM" id="SSF48065">
    <property type="entry name" value="DBL homology domain (DH-domain)"/>
    <property type="match status" value="1"/>
</dbReference>
<sequence>MIDINTRKQSTQKIRQAKMSEVGPEEFAKKKKVKKVCAVDFSDNTVLEMLEKYYGCDVTCSKYGTEFCDDKDMVFLFEDFDNEAFNNFISVSPASSVLGAAIVKIRRRHELPDATTSLLITTQAKGKAFRQFVALGQSVVLPSWLLECWEHRNDEAFTPLSENMITKHRIGVFENLRVFVHGFSQAEEEDIKKHIADNRGFIVDSSSKATHCVVNALRDLDNLGFSPGQRFVTNEWVWTSINIQYCANEDTYSVERSKAGQSLSDHIHDKSSFSITDRVSSEGNIAKTAKLSRSHQVCIEIYETDVSYVNALKLLLEVKHGLEQAAESGCPLMQKSEIALIFGKISPIIKVHEAIISRLKQILDNWKSDVEVAQTWIDAHDDLNRVYVPYSNTYDTAGEKLNWADRTNPRLHAFIRAKECKSNFKRNTLQDLLIRPVQRMPTLIVLLKADSVRIDDATVVGDEEEVGRANEVRAQNDNFIEQLNFFNEVEDVPICKVRVLPNSGTVGRLDRRTSFSNMMTSKKQ</sequence>
<dbReference type="SMART" id="SM00325">
    <property type="entry name" value="RhoGEF"/>
    <property type="match status" value="1"/>
</dbReference>
<proteinExistence type="predicted"/>
<dbReference type="GO" id="GO:0005938">
    <property type="term" value="C:cell cortex"/>
    <property type="evidence" value="ECO:0007669"/>
    <property type="project" value="TreeGrafter"/>
</dbReference>
<dbReference type="PROSITE" id="PS50010">
    <property type="entry name" value="DH_2"/>
    <property type="match status" value="1"/>
</dbReference>
<dbReference type="InterPro" id="IPR000219">
    <property type="entry name" value="DH_dom"/>
</dbReference>
<dbReference type="CDD" id="cd00160">
    <property type="entry name" value="RhoGEF"/>
    <property type="match status" value="1"/>
</dbReference>
<reference evidence="3 4" key="1">
    <citation type="submission" date="2015-09" db="EMBL/GenBank/DDBJ databases">
        <title>Draft genome of the parasitic nematode Teladorsagia circumcincta isolate WARC Sus (inbred).</title>
        <authorList>
            <person name="Mitreva M."/>
        </authorList>
    </citation>
    <scope>NUCLEOTIDE SEQUENCE [LARGE SCALE GENOMIC DNA]</scope>
    <source>
        <strain evidence="3 4">S</strain>
    </source>
</reference>
<gene>
    <name evidence="3" type="ORF">TELCIR_05145</name>
</gene>
<dbReference type="AlphaFoldDB" id="A0A2G9URK6"/>
<dbReference type="GO" id="GO:0000281">
    <property type="term" value="P:mitotic cytokinesis"/>
    <property type="evidence" value="ECO:0007669"/>
    <property type="project" value="TreeGrafter"/>
</dbReference>
<evidence type="ECO:0000259" key="1">
    <source>
        <dbReference type="PROSITE" id="PS50010"/>
    </source>
</evidence>
<name>A0A2G9URK6_TELCI</name>
<dbReference type="InterPro" id="IPR036420">
    <property type="entry name" value="BRCT_dom_sf"/>
</dbReference>
<feature type="domain" description="BRCT" evidence="2">
    <location>
        <begin position="168"/>
        <end position="254"/>
    </location>
</feature>
<dbReference type="GO" id="GO:0005096">
    <property type="term" value="F:GTPase activator activity"/>
    <property type="evidence" value="ECO:0007669"/>
    <property type="project" value="InterPro"/>
</dbReference>
<keyword evidence="4" id="KW-1185">Reference proteome</keyword>
<dbReference type="InterPro" id="IPR026817">
    <property type="entry name" value="Ect2"/>
</dbReference>
<dbReference type="SUPFAM" id="SSF52113">
    <property type="entry name" value="BRCT domain"/>
    <property type="match status" value="1"/>
</dbReference>